<dbReference type="AlphaFoldDB" id="A0A2V1D9S3"/>
<accession>A0A2V1D9S3</accession>
<protein>
    <submittedName>
        <fullName evidence="1">Uncharacterized protein</fullName>
    </submittedName>
</protein>
<reference evidence="1 2" key="1">
    <citation type="journal article" date="2018" name="Sci. Rep.">
        <title>Comparative genomics provides insights into the lifestyle and reveals functional heterogeneity of dark septate endophytic fungi.</title>
        <authorList>
            <person name="Knapp D.G."/>
            <person name="Nemeth J.B."/>
            <person name="Barry K."/>
            <person name="Hainaut M."/>
            <person name="Henrissat B."/>
            <person name="Johnson J."/>
            <person name="Kuo A."/>
            <person name="Lim J.H.P."/>
            <person name="Lipzen A."/>
            <person name="Nolan M."/>
            <person name="Ohm R.A."/>
            <person name="Tamas L."/>
            <person name="Grigoriev I.V."/>
            <person name="Spatafora J.W."/>
            <person name="Nagy L.G."/>
            <person name="Kovacs G.M."/>
        </authorList>
    </citation>
    <scope>NUCLEOTIDE SEQUENCE [LARGE SCALE GENOMIC DNA]</scope>
    <source>
        <strain evidence="1 2">DSE2036</strain>
    </source>
</reference>
<dbReference type="EMBL" id="KZ805518">
    <property type="protein sequence ID" value="PVH94850.1"/>
    <property type="molecule type" value="Genomic_DNA"/>
</dbReference>
<keyword evidence="2" id="KW-1185">Reference proteome</keyword>
<name>A0A2V1D9S3_9PLEO</name>
<proteinExistence type="predicted"/>
<dbReference type="Proteomes" id="UP000244855">
    <property type="component" value="Unassembled WGS sequence"/>
</dbReference>
<organism evidence="1 2">
    <name type="scientific">Periconia macrospinosa</name>
    <dbReference type="NCBI Taxonomy" id="97972"/>
    <lineage>
        <taxon>Eukaryota</taxon>
        <taxon>Fungi</taxon>
        <taxon>Dikarya</taxon>
        <taxon>Ascomycota</taxon>
        <taxon>Pezizomycotina</taxon>
        <taxon>Dothideomycetes</taxon>
        <taxon>Pleosporomycetidae</taxon>
        <taxon>Pleosporales</taxon>
        <taxon>Massarineae</taxon>
        <taxon>Periconiaceae</taxon>
        <taxon>Periconia</taxon>
    </lineage>
</organism>
<evidence type="ECO:0000313" key="1">
    <source>
        <dbReference type="EMBL" id="PVH94850.1"/>
    </source>
</evidence>
<evidence type="ECO:0000313" key="2">
    <source>
        <dbReference type="Proteomes" id="UP000244855"/>
    </source>
</evidence>
<gene>
    <name evidence="1" type="ORF">DM02DRAFT_633370</name>
</gene>
<sequence length="167" mass="17886">MAAPPATIVNLLRWARGSKLPRSRTFTLEKLDRRTVDMTFSGAPFGKWDLPLSRITASMRSLERKTEAKKFLARTCGSSTDPYGTKDGLQSYTDTSNTAVSLSVTAGYSLSPGPSGSLTGTIEQSFSKALTISSGMSTSNSKTDTIGFEIGLKTGVESRSKTLPSFL</sequence>